<keyword evidence="2" id="KW-1185">Reference proteome</keyword>
<evidence type="ECO:0000313" key="2">
    <source>
        <dbReference type="Proteomes" id="UP001478862"/>
    </source>
</evidence>
<proteinExistence type="predicted"/>
<accession>A0ABV1MRP5</accession>
<dbReference type="RefSeq" id="WP_349659800.1">
    <property type="nucleotide sequence ID" value="NZ_JBEGDG010000007.1"/>
</dbReference>
<organism evidence="1 2">
    <name type="scientific">Lysinibacillus zambalensis</name>
    <dbReference type="NCBI Taxonomy" id="3160866"/>
    <lineage>
        <taxon>Bacteria</taxon>
        <taxon>Bacillati</taxon>
        <taxon>Bacillota</taxon>
        <taxon>Bacilli</taxon>
        <taxon>Bacillales</taxon>
        <taxon>Bacillaceae</taxon>
        <taxon>Lysinibacillus</taxon>
    </lineage>
</organism>
<dbReference type="Proteomes" id="UP001478862">
    <property type="component" value="Unassembled WGS sequence"/>
</dbReference>
<evidence type="ECO:0000313" key="1">
    <source>
        <dbReference type="EMBL" id="MEQ6355171.1"/>
    </source>
</evidence>
<gene>
    <name evidence="1" type="ORF">ABNX05_11130</name>
</gene>
<sequence>MYIVKLSQIKSKSDFSIPNLLDGFHEVDTIEEALEIRKSWISKYPNLVNVNIFKSEEVIIEDDIREVSLREQKECLDIVMKLRELGIDSYKVIDFINNKTTVYKAW</sequence>
<name>A0ABV1MRP5_9BACI</name>
<reference evidence="1 2" key="1">
    <citation type="submission" date="2024-06" db="EMBL/GenBank/DDBJ databases">
        <title>Lysinibacillus zambalefons sp. nov., a Novel Firmicute Isolated from the Poon Bato Zambales Hyperalkaline Spring.</title>
        <authorList>
            <person name="Aja J.A."/>
            <person name="Lazaro J.E.H."/>
            <person name="Llorin L.D."/>
            <person name="Lim K.R."/>
            <person name="Teodosio J."/>
            <person name="Dalisay D.S."/>
        </authorList>
    </citation>
    <scope>NUCLEOTIDE SEQUENCE [LARGE SCALE GENOMIC DNA]</scope>
    <source>
        <strain evidence="1 2">M3</strain>
    </source>
</reference>
<comment type="caution">
    <text evidence="1">The sequence shown here is derived from an EMBL/GenBank/DDBJ whole genome shotgun (WGS) entry which is preliminary data.</text>
</comment>
<dbReference type="EMBL" id="JBEGDG010000007">
    <property type="protein sequence ID" value="MEQ6355171.1"/>
    <property type="molecule type" value="Genomic_DNA"/>
</dbReference>
<protein>
    <submittedName>
        <fullName evidence="1">Uncharacterized protein</fullName>
    </submittedName>
</protein>